<keyword evidence="3" id="KW-0227">DNA damage</keyword>
<keyword evidence="6" id="KW-0238">DNA-binding</keyword>
<comment type="similarity">
    <text evidence="1 8">Belongs to the SOS response-associated peptidase family.</text>
</comment>
<keyword evidence="10" id="KW-1185">Reference proteome</keyword>
<accession>A0ABM6M8Q8</accession>
<evidence type="ECO:0000256" key="5">
    <source>
        <dbReference type="ARBA" id="ARBA00023124"/>
    </source>
</evidence>
<dbReference type="SUPFAM" id="SSF143081">
    <property type="entry name" value="BB1717-like"/>
    <property type="match status" value="1"/>
</dbReference>
<evidence type="ECO:0000256" key="6">
    <source>
        <dbReference type="ARBA" id="ARBA00023125"/>
    </source>
</evidence>
<keyword evidence="2 8" id="KW-0645">Protease</keyword>
<evidence type="ECO:0000256" key="3">
    <source>
        <dbReference type="ARBA" id="ARBA00022763"/>
    </source>
</evidence>
<dbReference type="InterPro" id="IPR003738">
    <property type="entry name" value="SRAP"/>
</dbReference>
<evidence type="ECO:0000256" key="7">
    <source>
        <dbReference type="ARBA" id="ARBA00023239"/>
    </source>
</evidence>
<reference evidence="9 10" key="1">
    <citation type="submission" date="2017-03" db="EMBL/GenBank/DDBJ databases">
        <title>Complete genome sequence of Blastomonas fulva degrading microcsystin LR.</title>
        <authorList>
            <person name="Lee H.-g."/>
            <person name="Jin L."/>
            <person name="oh H.-M."/>
        </authorList>
    </citation>
    <scope>NUCLEOTIDE SEQUENCE [LARGE SCALE GENOMIC DNA]</scope>
    <source>
        <strain evidence="9 10">T2</strain>
    </source>
</reference>
<dbReference type="Gene3D" id="3.90.1680.10">
    <property type="entry name" value="SOS response associated peptidase-like"/>
    <property type="match status" value="1"/>
</dbReference>
<evidence type="ECO:0000256" key="4">
    <source>
        <dbReference type="ARBA" id="ARBA00022801"/>
    </source>
</evidence>
<evidence type="ECO:0000256" key="1">
    <source>
        <dbReference type="ARBA" id="ARBA00008136"/>
    </source>
</evidence>
<keyword evidence="7" id="KW-0456">Lyase</keyword>
<dbReference type="Pfam" id="PF02586">
    <property type="entry name" value="SRAP"/>
    <property type="match status" value="1"/>
</dbReference>
<keyword evidence="4 8" id="KW-0378">Hydrolase</keyword>
<dbReference type="PANTHER" id="PTHR13604:SF0">
    <property type="entry name" value="ABASIC SITE PROCESSING PROTEIN HMCES"/>
    <property type="match status" value="1"/>
</dbReference>
<evidence type="ECO:0000313" key="10">
    <source>
        <dbReference type="Proteomes" id="UP000258016"/>
    </source>
</evidence>
<evidence type="ECO:0000256" key="8">
    <source>
        <dbReference type="RuleBase" id="RU364100"/>
    </source>
</evidence>
<evidence type="ECO:0000313" key="9">
    <source>
        <dbReference type="EMBL" id="ASR52376.1"/>
    </source>
</evidence>
<organism evidence="9 10">
    <name type="scientific">Blastomonas fulva</name>
    <dbReference type="NCBI Taxonomy" id="1550728"/>
    <lineage>
        <taxon>Bacteria</taxon>
        <taxon>Pseudomonadati</taxon>
        <taxon>Pseudomonadota</taxon>
        <taxon>Alphaproteobacteria</taxon>
        <taxon>Sphingomonadales</taxon>
        <taxon>Sphingomonadaceae</taxon>
        <taxon>Blastomonas</taxon>
    </lineage>
</organism>
<proteinExistence type="inferred from homology"/>
<dbReference type="Proteomes" id="UP000258016">
    <property type="component" value="Chromosome"/>
</dbReference>
<keyword evidence="5" id="KW-0190">Covalent protein-DNA linkage</keyword>
<dbReference type="EC" id="3.4.-.-" evidence="8"/>
<dbReference type="InterPro" id="IPR036590">
    <property type="entry name" value="SRAP-like"/>
</dbReference>
<sequence length="216" mass="23951">MCNLYRMTSNADAIRQLFGAHVGSVELAATNLPAFDAIYPDYEAPVIIARPAGAALGMMRWGWPPFGEVKRPITNVRNLQSPMWRSALGDPRRRCLVPVTAFCEYGAQPDPETKRKRQHWFALRSGDPFAFAGIWRPTEEGARYAFLTCEPNAMVGAVHPKAMPVMLTGDALQIWLRADWEEARGLVQPFDEALMHELAPEASPDAAMPQPGLFVG</sequence>
<gene>
    <name evidence="9" type="ORF">B5J99_13665</name>
</gene>
<evidence type="ECO:0000256" key="2">
    <source>
        <dbReference type="ARBA" id="ARBA00022670"/>
    </source>
</evidence>
<protein>
    <recommendedName>
        <fullName evidence="8">Abasic site processing protein</fullName>
        <ecNumber evidence="8">3.4.-.-</ecNumber>
    </recommendedName>
</protein>
<dbReference type="PANTHER" id="PTHR13604">
    <property type="entry name" value="DC12-RELATED"/>
    <property type="match status" value="1"/>
</dbReference>
<dbReference type="EMBL" id="CP020083">
    <property type="protein sequence ID" value="ASR52376.1"/>
    <property type="molecule type" value="Genomic_DNA"/>
</dbReference>
<name>A0ABM6M8Q8_9SPHN</name>